<comment type="cofactor">
    <cofactor evidence="1">
        <name>Fe(3+)</name>
        <dbReference type="ChEBI" id="CHEBI:29034"/>
    </cofactor>
</comment>
<dbReference type="OrthoDB" id="9801109at2"/>
<dbReference type="SUPFAM" id="SSF56300">
    <property type="entry name" value="Metallo-dependent phosphatases"/>
    <property type="match status" value="1"/>
</dbReference>
<evidence type="ECO:0000256" key="7">
    <source>
        <dbReference type="PIRSR" id="PIRSR004789-51"/>
    </source>
</evidence>
<dbReference type="InterPro" id="IPR029052">
    <property type="entry name" value="Metallo-depent_PP-like"/>
</dbReference>
<dbReference type="EMBL" id="CP014672">
    <property type="protein sequence ID" value="ANW98819.1"/>
    <property type="molecule type" value="Genomic_DNA"/>
</dbReference>
<dbReference type="FunFam" id="3.60.21.10:FF:000016">
    <property type="entry name" value="Putative metallophosphoesterase"/>
    <property type="match status" value="1"/>
</dbReference>
<accession>A0A1B1YDI1</accession>
<reference evidence="9 10" key="1">
    <citation type="submission" date="2016-02" db="EMBL/GenBank/DDBJ databases">
        <title>Comparison of Clostridium stercorarium subspecies using comparative genomics and transcriptomics.</title>
        <authorList>
            <person name="Schellenberg J."/>
            <person name="Thallinger G."/>
            <person name="Levin D.B."/>
            <person name="Zhang X."/>
            <person name="Alvare G."/>
            <person name="Fristensky B."/>
            <person name="Sparling R."/>
        </authorList>
    </citation>
    <scope>NUCLEOTIDE SEQUENCE [LARGE SCALE GENOMIC DNA]</scope>
    <source>
        <strain evidence="9 10">DSM 2910</strain>
    </source>
</reference>
<feature type="binding site" evidence="7">
    <location>
        <position position="151"/>
    </location>
    <ligand>
        <name>Fe cation</name>
        <dbReference type="ChEBI" id="CHEBI:24875"/>
        <label>2</label>
    </ligand>
</feature>
<evidence type="ECO:0000313" key="10">
    <source>
        <dbReference type="Proteomes" id="UP000092971"/>
    </source>
</evidence>
<comment type="similarity">
    <text evidence="5">Belongs to the YmdB-like family.</text>
</comment>
<evidence type="ECO:0000313" key="9">
    <source>
        <dbReference type="EMBL" id="ANW98819.1"/>
    </source>
</evidence>
<sequence length="260" mass="28803">MKLLFIGDIFAKAGRRVLENHLEKLKSIYKWDVCIANAENAAGGKGINYNTAQEIFKCGVDTITLGNHTWARREVLNFIDSCEKIVRPSNYSRGLPGKGRIIIEKNGVKIGVINLIGRVYMDSFAECPFQTADRDISVLRQQCKVIIVDFHAEATSEKLALAYYLDGRVSAVVGTHTHVQTADEKILENKTAYISDVGMTGPADGVIGVDRNQVIRKFITGLPVYFEPAGGRTCLNAVLIDIDEQTGHARDILRISEIYD</sequence>
<gene>
    <name evidence="9" type="ORF">CSTERTH_07170</name>
</gene>
<protein>
    <submittedName>
        <fullName evidence="9">Metallophosphoesterase</fullName>
    </submittedName>
</protein>
<keyword evidence="3" id="KW-0378">Hydrolase</keyword>
<dbReference type="RefSeq" id="WP_015359136.1">
    <property type="nucleotide sequence ID" value="NZ_CP014672.1"/>
</dbReference>
<evidence type="ECO:0000256" key="1">
    <source>
        <dbReference type="ARBA" id="ARBA00001965"/>
    </source>
</evidence>
<dbReference type="Gene3D" id="3.60.21.10">
    <property type="match status" value="1"/>
</dbReference>
<feature type="binding site" evidence="7">
    <location>
        <position position="176"/>
    </location>
    <ligand>
        <name>Fe cation</name>
        <dbReference type="ChEBI" id="CHEBI:24875"/>
        <label>2</label>
    </ligand>
</feature>
<dbReference type="InterPro" id="IPR019079">
    <property type="entry name" value="Capsule_synth_CapA"/>
</dbReference>
<evidence type="ECO:0000256" key="6">
    <source>
        <dbReference type="PIRSR" id="PIRSR004789-50"/>
    </source>
</evidence>
<dbReference type="GO" id="GO:0004113">
    <property type="term" value="F:2',3'-cyclic-nucleotide 3'-phosphodiesterase activity"/>
    <property type="evidence" value="ECO:0007669"/>
    <property type="project" value="TreeGrafter"/>
</dbReference>
<evidence type="ECO:0000256" key="4">
    <source>
        <dbReference type="ARBA" id="ARBA00023004"/>
    </source>
</evidence>
<dbReference type="NCBIfam" id="TIGR00282">
    <property type="entry name" value="TIGR00282 family metallophosphoesterase"/>
    <property type="match status" value="1"/>
</dbReference>
<feature type="domain" description="Capsule synthesis protein CapA" evidence="8">
    <location>
        <begin position="2"/>
        <end position="197"/>
    </location>
</feature>
<keyword evidence="4" id="KW-0408">Iron</keyword>
<dbReference type="SMART" id="SM00854">
    <property type="entry name" value="PGA_cap"/>
    <property type="match status" value="1"/>
</dbReference>
<evidence type="ECO:0000256" key="2">
    <source>
        <dbReference type="ARBA" id="ARBA00022723"/>
    </source>
</evidence>
<dbReference type="GO" id="GO:0046872">
    <property type="term" value="F:metal ion binding"/>
    <property type="evidence" value="ECO:0007669"/>
    <property type="project" value="UniProtKB-KW"/>
</dbReference>
<organism evidence="9 10">
    <name type="scientific">Thermoclostridium stercorarium subsp. thermolacticum DSM 2910</name>
    <dbReference type="NCBI Taxonomy" id="1121336"/>
    <lineage>
        <taxon>Bacteria</taxon>
        <taxon>Bacillati</taxon>
        <taxon>Bacillota</taxon>
        <taxon>Clostridia</taxon>
        <taxon>Eubacteriales</taxon>
        <taxon>Oscillospiraceae</taxon>
        <taxon>Thermoclostridium</taxon>
    </lineage>
</organism>
<proteinExistence type="inferred from homology"/>
<feature type="binding site" evidence="7">
    <location>
        <position position="178"/>
    </location>
    <ligand>
        <name>Fe cation</name>
        <dbReference type="ChEBI" id="CHEBI:24875"/>
        <label>1</label>
    </ligand>
</feature>
<evidence type="ECO:0000259" key="8">
    <source>
        <dbReference type="SMART" id="SM00854"/>
    </source>
</evidence>
<dbReference type="CDD" id="cd07382">
    <property type="entry name" value="MPP_DR1281"/>
    <property type="match status" value="1"/>
</dbReference>
<dbReference type="InterPro" id="IPR005235">
    <property type="entry name" value="YmdB-like"/>
</dbReference>
<dbReference type="PIRSF" id="PIRSF004789">
    <property type="entry name" value="DR1281"/>
    <property type="match status" value="1"/>
</dbReference>
<feature type="binding site" evidence="7">
    <location>
        <position position="40"/>
    </location>
    <ligand>
        <name>Fe cation</name>
        <dbReference type="ChEBI" id="CHEBI:24875"/>
        <label>1</label>
    </ligand>
</feature>
<dbReference type="AlphaFoldDB" id="A0A1B1YDI1"/>
<keyword evidence="2 7" id="KW-0479">Metal-binding</keyword>
<evidence type="ECO:0000256" key="3">
    <source>
        <dbReference type="ARBA" id="ARBA00022801"/>
    </source>
</evidence>
<feature type="binding site" evidence="7">
    <location>
        <position position="39"/>
    </location>
    <ligand>
        <name>Fe cation</name>
        <dbReference type="ChEBI" id="CHEBI:24875"/>
        <label>2</label>
    </ligand>
</feature>
<evidence type="ECO:0000256" key="5">
    <source>
        <dbReference type="ARBA" id="ARBA00061401"/>
    </source>
</evidence>
<feature type="active site" description="Proton donor" evidence="6">
    <location>
        <position position="68"/>
    </location>
</feature>
<dbReference type="PANTHER" id="PTHR36303:SF1">
    <property type="entry name" value="2',3'-CYCLIC-NUCLEOTIDE 2'-PHOSPHODIESTERASE"/>
    <property type="match status" value="1"/>
</dbReference>
<feature type="binding site" evidence="7">
    <location>
        <position position="67"/>
    </location>
    <ligand>
        <name>Fe cation</name>
        <dbReference type="ChEBI" id="CHEBI:24875"/>
        <label>2</label>
    </ligand>
</feature>
<dbReference type="Pfam" id="PF13277">
    <property type="entry name" value="YmdB"/>
    <property type="match status" value="1"/>
</dbReference>
<name>A0A1B1YDI1_THEST</name>
<feature type="binding site" evidence="7">
    <location>
        <position position="8"/>
    </location>
    <ligand>
        <name>Fe cation</name>
        <dbReference type="ChEBI" id="CHEBI:24875"/>
        <label>1</label>
    </ligand>
</feature>
<dbReference type="Proteomes" id="UP000092971">
    <property type="component" value="Chromosome"/>
</dbReference>
<feature type="binding site" evidence="7">
    <location>
        <position position="39"/>
    </location>
    <ligand>
        <name>Fe cation</name>
        <dbReference type="ChEBI" id="CHEBI:24875"/>
        <label>1</label>
    </ligand>
</feature>
<dbReference type="PANTHER" id="PTHR36303">
    <property type="entry name" value="2',3'-CYCLIC-NUCLEOTIDE 2'-PHOSPHODIESTERASE"/>
    <property type="match status" value="1"/>
</dbReference>